<dbReference type="EMBL" id="WNDS01000001">
    <property type="protein sequence ID" value="KAF1017290.1"/>
    <property type="molecule type" value="Genomic_DNA"/>
</dbReference>
<dbReference type="FunFam" id="3.40.50.720:FF:000084">
    <property type="entry name" value="Short-chain dehydrogenase reductase"/>
    <property type="match status" value="1"/>
</dbReference>
<dbReference type="InterPro" id="IPR036291">
    <property type="entry name" value="NAD(P)-bd_dom_sf"/>
</dbReference>
<dbReference type="PRINTS" id="PR00081">
    <property type="entry name" value="GDHRDH"/>
</dbReference>
<evidence type="ECO:0000256" key="1">
    <source>
        <dbReference type="ARBA" id="ARBA00006484"/>
    </source>
</evidence>
<dbReference type="Proteomes" id="UP000487117">
    <property type="component" value="Unassembled WGS sequence"/>
</dbReference>
<evidence type="ECO:0000313" key="4">
    <source>
        <dbReference type="Proteomes" id="UP000487117"/>
    </source>
</evidence>
<dbReference type="SUPFAM" id="SSF51735">
    <property type="entry name" value="NAD(P)-binding Rossmann-fold domains"/>
    <property type="match status" value="2"/>
</dbReference>
<dbReference type="NCBIfam" id="NF006393">
    <property type="entry name" value="PRK08642.1"/>
    <property type="match status" value="1"/>
</dbReference>
<dbReference type="PANTHER" id="PTHR43639:SF1">
    <property type="entry name" value="SHORT-CHAIN DEHYDROGENASE_REDUCTASE FAMILY PROTEIN"/>
    <property type="match status" value="1"/>
</dbReference>
<dbReference type="PRINTS" id="PR00080">
    <property type="entry name" value="SDRFAMILY"/>
</dbReference>
<gene>
    <name evidence="3" type="primary">ped</name>
    <name evidence="3" type="ORF">GAK31_00552</name>
</gene>
<comment type="similarity">
    <text evidence="1">Belongs to the short-chain dehydrogenases/reductases (SDR) family.</text>
</comment>
<dbReference type="InterPro" id="IPR002347">
    <property type="entry name" value="SDR_fam"/>
</dbReference>
<proteinExistence type="inferred from homology"/>
<comment type="caution">
    <text evidence="3">The sequence shown here is derived from an EMBL/GenBank/DDBJ whole genome shotgun (WGS) entry which is preliminary data.</text>
</comment>
<accession>A0A7V8JNB8</accession>
<dbReference type="PANTHER" id="PTHR43639">
    <property type="entry name" value="OXIDOREDUCTASE, SHORT-CHAIN DEHYDROGENASE/REDUCTASE FAMILY (AFU_ORTHOLOGUE AFUA_5G02870)"/>
    <property type="match status" value="1"/>
</dbReference>
<dbReference type="AlphaFoldDB" id="A0A7V8JNB8"/>
<dbReference type="GO" id="GO:0016491">
    <property type="term" value="F:oxidoreductase activity"/>
    <property type="evidence" value="ECO:0007669"/>
    <property type="project" value="UniProtKB-KW"/>
</dbReference>
<reference evidence="4" key="1">
    <citation type="journal article" date="2020" name="MBio">
        <title>Horizontal gene transfer to a defensive symbiont with a reduced genome amongst a multipartite beetle microbiome.</title>
        <authorList>
            <person name="Waterworth S.C."/>
            <person name="Florez L.V."/>
            <person name="Rees E.R."/>
            <person name="Hertweck C."/>
            <person name="Kaltenpoth M."/>
            <person name="Kwan J.C."/>
        </authorList>
    </citation>
    <scope>NUCLEOTIDE SEQUENCE [LARGE SCALE GENOMIC DNA]</scope>
</reference>
<name>A0A7V8JNB8_STEMA</name>
<evidence type="ECO:0000256" key="2">
    <source>
        <dbReference type="ARBA" id="ARBA00023002"/>
    </source>
</evidence>
<sequence length="312" mass="32760">MQISEQLVLVTGGGRGLGQHIARTFAAQGARVVINYHRSEAAARRLASELGGQALALQADVTDRAQVDALLQHAQAHFGQAVSTLVNNALAAFSFNGDAREAADRIGWAAFQAQFEGSVRGALNTVQAALPGMRARRFGRVINIGTNLFQNPVVPYHDYTAAKAALLSLTRTLAGDLGPHGITVNMLSGGLLRTTDASAATPEAVFDYIAANTPLRSVTTPAEFADAVLFFASPWSRAVTGQNLVVDGGLVRTTDASAATPEAVFDYIAANTPLRSVTTPAEFADAVLFFASPWSRAVTGQNLVVDGGLVRD</sequence>
<evidence type="ECO:0000313" key="3">
    <source>
        <dbReference type="EMBL" id="KAF1017290.1"/>
    </source>
</evidence>
<dbReference type="Pfam" id="PF13561">
    <property type="entry name" value="adh_short_C2"/>
    <property type="match status" value="1"/>
</dbReference>
<keyword evidence="2" id="KW-0560">Oxidoreductase</keyword>
<protein>
    <submittedName>
        <fullName evidence="3">(S)-1-Phenylethanol dehydrogenase</fullName>
    </submittedName>
</protein>
<dbReference type="Gene3D" id="3.40.50.720">
    <property type="entry name" value="NAD(P)-binding Rossmann-like Domain"/>
    <property type="match status" value="2"/>
</dbReference>
<organism evidence="3 4">
    <name type="scientific">Stenotrophomonas maltophilia</name>
    <name type="common">Pseudomonas maltophilia</name>
    <name type="synonym">Xanthomonas maltophilia</name>
    <dbReference type="NCBI Taxonomy" id="40324"/>
    <lineage>
        <taxon>Bacteria</taxon>
        <taxon>Pseudomonadati</taxon>
        <taxon>Pseudomonadota</taxon>
        <taxon>Gammaproteobacteria</taxon>
        <taxon>Lysobacterales</taxon>
        <taxon>Lysobacteraceae</taxon>
        <taxon>Stenotrophomonas</taxon>
        <taxon>Stenotrophomonas maltophilia group</taxon>
    </lineage>
</organism>